<evidence type="ECO:0000256" key="5">
    <source>
        <dbReference type="ARBA" id="ARBA00012137"/>
    </source>
</evidence>
<evidence type="ECO:0000256" key="4">
    <source>
        <dbReference type="ARBA" id="ARBA00005408"/>
    </source>
</evidence>
<dbReference type="PANTHER" id="PTHR10285">
    <property type="entry name" value="URIDINE KINASE"/>
    <property type="match status" value="1"/>
</dbReference>
<dbReference type="SUPFAM" id="SSF52540">
    <property type="entry name" value="P-loop containing nucleoside triphosphate hydrolases"/>
    <property type="match status" value="1"/>
</dbReference>
<dbReference type="AlphaFoldDB" id="A0A448V1W1"/>
<gene>
    <name evidence="16 19" type="primary">udk</name>
    <name evidence="19" type="ORF">NCTC13079_00911</name>
</gene>
<comment type="similarity">
    <text evidence="4 16 17">Belongs to the uridine kinase family.</text>
</comment>
<evidence type="ECO:0000256" key="11">
    <source>
        <dbReference type="ARBA" id="ARBA00022840"/>
    </source>
</evidence>
<dbReference type="UniPathway" id="UPA00579">
    <property type="reaction ID" value="UER00640"/>
</dbReference>
<dbReference type="NCBIfam" id="TIGR00235">
    <property type="entry name" value="udk"/>
    <property type="match status" value="1"/>
</dbReference>
<dbReference type="CDD" id="cd02023">
    <property type="entry name" value="UMPK"/>
    <property type="match status" value="1"/>
</dbReference>
<dbReference type="GO" id="GO:0044211">
    <property type="term" value="P:CTP salvage"/>
    <property type="evidence" value="ECO:0007669"/>
    <property type="project" value="UniProtKB-UniRule"/>
</dbReference>
<evidence type="ECO:0000256" key="14">
    <source>
        <dbReference type="ARBA" id="ARBA00047436"/>
    </source>
</evidence>
<dbReference type="GO" id="GO:0043771">
    <property type="term" value="F:cytidine kinase activity"/>
    <property type="evidence" value="ECO:0007669"/>
    <property type="project" value="RHEA"/>
</dbReference>
<dbReference type="GO" id="GO:0004849">
    <property type="term" value="F:uridine kinase activity"/>
    <property type="evidence" value="ECO:0007669"/>
    <property type="project" value="UniProtKB-UniRule"/>
</dbReference>
<keyword evidence="10 16" id="KW-0418">Kinase</keyword>
<accession>A0A448V1W1</accession>
<evidence type="ECO:0000256" key="17">
    <source>
        <dbReference type="RuleBase" id="RU003825"/>
    </source>
</evidence>
<dbReference type="EC" id="2.7.1.48" evidence="5 16"/>
<dbReference type="HAMAP" id="MF_00551">
    <property type="entry name" value="Uridine_kinase"/>
    <property type="match status" value="1"/>
</dbReference>
<evidence type="ECO:0000256" key="7">
    <source>
        <dbReference type="ARBA" id="ARBA00022490"/>
    </source>
</evidence>
<keyword evidence="11 16" id="KW-0067">ATP-binding</keyword>
<dbReference type="NCBIfam" id="NF004018">
    <property type="entry name" value="PRK05480.1"/>
    <property type="match status" value="1"/>
</dbReference>
<evidence type="ECO:0000256" key="13">
    <source>
        <dbReference type="ARBA" id="ARBA00031452"/>
    </source>
</evidence>
<dbReference type="InterPro" id="IPR006083">
    <property type="entry name" value="PRK/URK"/>
</dbReference>
<keyword evidence="9 16" id="KW-0547">Nucleotide-binding</keyword>
<evidence type="ECO:0000256" key="10">
    <source>
        <dbReference type="ARBA" id="ARBA00022777"/>
    </source>
</evidence>
<evidence type="ECO:0000256" key="16">
    <source>
        <dbReference type="HAMAP-Rule" id="MF_00551"/>
    </source>
</evidence>
<comment type="subcellular location">
    <subcellularLocation>
        <location evidence="1 16 17">Cytoplasm</location>
    </subcellularLocation>
</comment>
<dbReference type="OrthoDB" id="9777642at2"/>
<dbReference type="GO" id="GO:0005737">
    <property type="term" value="C:cytoplasm"/>
    <property type="evidence" value="ECO:0007669"/>
    <property type="project" value="UniProtKB-SubCell"/>
</dbReference>
<dbReference type="GO" id="GO:0005524">
    <property type="term" value="F:ATP binding"/>
    <property type="evidence" value="ECO:0007669"/>
    <property type="project" value="UniProtKB-UniRule"/>
</dbReference>
<evidence type="ECO:0000313" key="19">
    <source>
        <dbReference type="EMBL" id="VEJ35745.1"/>
    </source>
</evidence>
<feature type="binding site" evidence="16">
    <location>
        <begin position="10"/>
        <end position="17"/>
    </location>
    <ligand>
        <name>ATP</name>
        <dbReference type="ChEBI" id="CHEBI:30616"/>
    </ligand>
</feature>
<organism evidence="19 20">
    <name type="scientific">Aedoeadaptatus ivorii</name>
    <dbReference type="NCBI Taxonomy" id="54006"/>
    <lineage>
        <taxon>Bacteria</taxon>
        <taxon>Bacillati</taxon>
        <taxon>Bacillota</taxon>
        <taxon>Tissierellia</taxon>
        <taxon>Tissierellales</taxon>
        <taxon>Peptoniphilaceae</taxon>
        <taxon>Aedoeadaptatus</taxon>
    </lineage>
</organism>
<feature type="domain" description="Phosphoribulokinase/uridine kinase" evidence="18">
    <location>
        <begin position="5"/>
        <end position="190"/>
    </location>
</feature>
<dbReference type="UniPathway" id="UPA00574">
    <property type="reaction ID" value="UER00637"/>
</dbReference>
<proteinExistence type="inferred from homology"/>
<dbReference type="GO" id="GO:0044206">
    <property type="term" value="P:UMP salvage"/>
    <property type="evidence" value="ECO:0007669"/>
    <property type="project" value="UniProtKB-UniRule"/>
</dbReference>
<evidence type="ECO:0000256" key="6">
    <source>
        <dbReference type="ARBA" id="ARBA00021478"/>
    </source>
</evidence>
<comment type="pathway">
    <text evidence="3 16 17">Pyrimidine metabolism; CTP biosynthesis via salvage pathway; CTP from cytidine: step 1/3.</text>
</comment>
<evidence type="ECO:0000256" key="8">
    <source>
        <dbReference type="ARBA" id="ARBA00022679"/>
    </source>
</evidence>
<dbReference type="InterPro" id="IPR000764">
    <property type="entry name" value="Uridine_kinase-like"/>
</dbReference>
<name>A0A448V1W1_9FIRM</name>
<comment type="pathway">
    <text evidence="2 16 17">Pyrimidine metabolism; UMP biosynthesis via salvage pathway; UMP from uridine: step 1/1.</text>
</comment>
<dbReference type="Gene3D" id="3.40.50.300">
    <property type="entry name" value="P-loop containing nucleotide triphosphate hydrolases"/>
    <property type="match status" value="1"/>
</dbReference>
<evidence type="ECO:0000256" key="12">
    <source>
        <dbReference type="ARBA" id="ARBA00030641"/>
    </source>
</evidence>
<dbReference type="Pfam" id="PF00485">
    <property type="entry name" value="PRK"/>
    <property type="match status" value="1"/>
</dbReference>
<dbReference type="InterPro" id="IPR027417">
    <property type="entry name" value="P-loop_NTPase"/>
</dbReference>
<comment type="catalytic activity">
    <reaction evidence="15 16 17">
        <text>uridine + ATP = UMP + ADP + H(+)</text>
        <dbReference type="Rhea" id="RHEA:16825"/>
        <dbReference type="ChEBI" id="CHEBI:15378"/>
        <dbReference type="ChEBI" id="CHEBI:16704"/>
        <dbReference type="ChEBI" id="CHEBI:30616"/>
        <dbReference type="ChEBI" id="CHEBI:57865"/>
        <dbReference type="ChEBI" id="CHEBI:456216"/>
        <dbReference type="EC" id="2.7.1.48"/>
    </reaction>
</comment>
<reference evidence="19 20" key="1">
    <citation type="submission" date="2018-12" db="EMBL/GenBank/DDBJ databases">
        <authorList>
            <consortium name="Pathogen Informatics"/>
        </authorList>
    </citation>
    <scope>NUCLEOTIDE SEQUENCE [LARGE SCALE GENOMIC DNA]</scope>
    <source>
        <strain evidence="19 20">NCTC13079</strain>
    </source>
</reference>
<evidence type="ECO:0000313" key="20">
    <source>
        <dbReference type="Proteomes" id="UP000269544"/>
    </source>
</evidence>
<keyword evidence="7 16" id="KW-0963">Cytoplasm</keyword>
<dbReference type="Proteomes" id="UP000269544">
    <property type="component" value="Chromosome"/>
</dbReference>
<evidence type="ECO:0000256" key="2">
    <source>
        <dbReference type="ARBA" id="ARBA00004690"/>
    </source>
</evidence>
<evidence type="ECO:0000256" key="1">
    <source>
        <dbReference type="ARBA" id="ARBA00004496"/>
    </source>
</evidence>
<comment type="catalytic activity">
    <reaction evidence="14 17">
        <text>cytidine + ATP = CMP + ADP + H(+)</text>
        <dbReference type="Rhea" id="RHEA:24674"/>
        <dbReference type="ChEBI" id="CHEBI:15378"/>
        <dbReference type="ChEBI" id="CHEBI:17562"/>
        <dbReference type="ChEBI" id="CHEBI:30616"/>
        <dbReference type="ChEBI" id="CHEBI:60377"/>
        <dbReference type="ChEBI" id="CHEBI:456216"/>
        <dbReference type="EC" id="2.7.1.48"/>
    </reaction>
</comment>
<dbReference type="PRINTS" id="PR00988">
    <property type="entry name" value="URIDINKINASE"/>
</dbReference>
<evidence type="ECO:0000256" key="3">
    <source>
        <dbReference type="ARBA" id="ARBA00004784"/>
    </source>
</evidence>
<keyword evidence="20" id="KW-1185">Reference proteome</keyword>
<dbReference type="InterPro" id="IPR026008">
    <property type="entry name" value="Uridine_kinase"/>
</dbReference>
<protein>
    <recommendedName>
        <fullName evidence="6 16">Uridine kinase</fullName>
        <ecNumber evidence="5 16">2.7.1.48</ecNumber>
    </recommendedName>
    <alternativeName>
        <fullName evidence="12 16">Cytidine monophosphokinase</fullName>
    </alternativeName>
    <alternativeName>
        <fullName evidence="13 16">Uridine monophosphokinase</fullName>
    </alternativeName>
</protein>
<evidence type="ECO:0000256" key="15">
    <source>
        <dbReference type="ARBA" id="ARBA00048909"/>
    </source>
</evidence>
<dbReference type="RefSeq" id="WP_126465506.1">
    <property type="nucleotide sequence ID" value="NZ_LR134523.1"/>
</dbReference>
<sequence>MKPVIIGICGGSGSGKSTVTKSIFEHTGEARCTIIRQDNYYKDQSHLPFEEREKTNYDHPFAFDNALLISHIRALKANQAVDMPEYDFTAHNRKRETIRIEPKKIILLEGILLFSEPEILSLLDMRIFVDTDSDVRILRRIRRDMRERGRSLDSVMEQYLTTVRPAHLQFVEPSKRYADIIVPEGGHNRVAVDLIQTKIDQILLASKNDLTNTD</sequence>
<keyword evidence="8 16" id="KW-0808">Transferase</keyword>
<dbReference type="EMBL" id="LR134523">
    <property type="protein sequence ID" value="VEJ35745.1"/>
    <property type="molecule type" value="Genomic_DNA"/>
</dbReference>
<dbReference type="KEGG" id="piv:NCTC13079_00911"/>
<evidence type="ECO:0000259" key="18">
    <source>
        <dbReference type="Pfam" id="PF00485"/>
    </source>
</evidence>
<evidence type="ECO:0000256" key="9">
    <source>
        <dbReference type="ARBA" id="ARBA00022741"/>
    </source>
</evidence>